<keyword evidence="3 6" id="KW-1133">Transmembrane helix</keyword>
<proteinExistence type="predicted"/>
<evidence type="ECO:0000256" key="5">
    <source>
        <dbReference type="SAM" id="MobiDB-lite"/>
    </source>
</evidence>
<dbReference type="Proteomes" id="UP000193411">
    <property type="component" value="Unassembled WGS sequence"/>
</dbReference>
<dbReference type="InterPro" id="IPR005821">
    <property type="entry name" value="Ion_trans_dom"/>
</dbReference>
<sequence>MTSRRASIGAGSHEAGGMGSSTFRAARSSASGSARPGTSRTGRTGAPGRSTRLVTSSGPGGGGGDDDPTAANTKETADDLLDDDALNLAFHDLSSRSAVFRARLIEEFQLLDNLSLTGGTALPPQFNTRDVRDPDTLERILSEAPHQLIKFQAFKRTAMDNLGVDRRLTRIRNKDKVPLGAWAGWVVESKVFQNIVLGFIVANAIMVGISAELSDTQQDYVELFQTLDVLDRLSLIVFLLEIALRWTDSFKKYWRDYWNVFDFFVTLGTAVPEVLTLAGVQTDFGTLGTIVRQLRTFRILRALKLAVRFTSLRIIVTTIIEALRSMFLIMTLVFMALFIFAVIGVYAFQPFSQANLPLTYGQSFKTLGSSLEVLFQFLTLDNWSNVVSDLLVVMDPVLTYIYVIVWVWLGAFIFRNVFVGVMVSNFDRISAELRERHAERVKARKMELMRKRLRKELEVAKTNIRTSITNLAEQTRPATASADAAKQRPKSVRAGLTTTTSSPPRARAPSARSTADRGRSMSPSSSRPVSATGGGGGGAPRSRSVDTQPHLSVSPPPPPGLEAMRQPSRTSLSSAAQKMFAHMNNATHSPAVDHTLSPEALVDSIQQLLNQAHGVSKGWEATIRETLSALAAKSEETMWPRDTLFRYFQLMESLQENMREYQELQMMANSVLLELHD</sequence>
<dbReference type="PANTHER" id="PTHR46923">
    <property type="entry name" value="CATION CHANNEL SPERM-ASSOCIATED PROTEIN 2"/>
    <property type="match status" value="1"/>
</dbReference>
<keyword evidence="4 6" id="KW-0472">Membrane</keyword>
<dbReference type="Gene3D" id="1.20.120.350">
    <property type="entry name" value="Voltage-gated potassium channels. Chain C"/>
    <property type="match status" value="1"/>
</dbReference>
<feature type="region of interest" description="Disordered" evidence="5">
    <location>
        <begin position="468"/>
        <end position="575"/>
    </location>
</feature>
<feature type="transmembrane region" description="Helical" evidence="6">
    <location>
        <begin position="400"/>
        <end position="426"/>
    </location>
</feature>
<accession>A0A1Y2HFL6</accession>
<evidence type="ECO:0000256" key="6">
    <source>
        <dbReference type="SAM" id="Phobius"/>
    </source>
</evidence>
<dbReference type="InterPro" id="IPR028747">
    <property type="entry name" value="CatSper2"/>
</dbReference>
<reference evidence="8 9" key="1">
    <citation type="submission" date="2016-07" db="EMBL/GenBank/DDBJ databases">
        <title>Pervasive Adenine N6-methylation of Active Genes in Fungi.</title>
        <authorList>
            <consortium name="DOE Joint Genome Institute"/>
            <person name="Mondo S.J."/>
            <person name="Dannebaum R.O."/>
            <person name="Kuo R.C."/>
            <person name="Labutti K."/>
            <person name="Haridas S."/>
            <person name="Kuo A."/>
            <person name="Salamov A."/>
            <person name="Ahrendt S.R."/>
            <person name="Lipzen A."/>
            <person name="Sullivan W."/>
            <person name="Andreopoulos W.B."/>
            <person name="Clum A."/>
            <person name="Lindquist E."/>
            <person name="Daum C."/>
            <person name="Ramamoorthy G.K."/>
            <person name="Gryganskyi A."/>
            <person name="Culley D."/>
            <person name="Magnuson J.K."/>
            <person name="James T.Y."/>
            <person name="O'Malley M.A."/>
            <person name="Stajich J.E."/>
            <person name="Spatafora J.W."/>
            <person name="Visel A."/>
            <person name="Grigoriev I.V."/>
        </authorList>
    </citation>
    <scope>NUCLEOTIDE SEQUENCE [LARGE SCALE GENOMIC DNA]</scope>
    <source>
        <strain evidence="8 9">PL171</strain>
    </source>
</reference>
<feature type="compositionally biased region" description="Polar residues" evidence="5">
    <location>
        <begin position="468"/>
        <end position="478"/>
    </location>
</feature>
<feature type="domain" description="Ion transport" evidence="7">
    <location>
        <begin position="190"/>
        <end position="431"/>
    </location>
</feature>
<dbReference type="PANTHER" id="PTHR46923:SF1">
    <property type="entry name" value="CATION CHANNEL SPERM-ASSOCIATED PROTEIN 2"/>
    <property type="match status" value="1"/>
</dbReference>
<dbReference type="EMBL" id="MCFL01000036">
    <property type="protein sequence ID" value="ORZ33335.1"/>
    <property type="molecule type" value="Genomic_DNA"/>
</dbReference>
<evidence type="ECO:0000259" key="7">
    <source>
        <dbReference type="Pfam" id="PF00520"/>
    </source>
</evidence>
<feature type="compositionally biased region" description="Low complexity" evidence="5">
    <location>
        <begin position="497"/>
        <end position="513"/>
    </location>
</feature>
<evidence type="ECO:0000313" key="8">
    <source>
        <dbReference type="EMBL" id="ORZ33335.1"/>
    </source>
</evidence>
<feature type="compositionally biased region" description="Low complexity" evidence="5">
    <location>
        <begin position="520"/>
        <end position="530"/>
    </location>
</feature>
<dbReference type="InterPro" id="IPR027359">
    <property type="entry name" value="Volt_channel_dom_sf"/>
</dbReference>
<keyword evidence="9" id="KW-1185">Reference proteome</keyword>
<gene>
    <name evidence="8" type="ORF">BCR44DRAFT_1486590</name>
</gene>
<evidence type="ECO:0000256" key="2">
    <source>
        <dbReference type="ARBA" id="ARBA00022692"/>
    </source>
</evidence>
<dbReference type="GO" id="GO:0030317">
    <property type="term" value="P:flagellated sperm motility"/>
    <property type="evidence" value="ECO:0007669"/>
    <property type="project" value="InterPro"/>
</dbReference>
<protein>
    <submittedName>
        <fullName evidence="8">Ion transport protein-domain-containing protein</fullName>
    </submittedName>
</protein>
<evidence type="ECO:0000313" key="9">
    <source>
        <dbReference type="Proteomes" id="UP000193411"/>
    </source>
</evidence>
<dbReference type="STRING" id="765915.A0A1Y2HFL6"/>
<keyword evidence="2 6" id="KW-0812">Transmembrane</keyword>
<dbReference type="AlphaFoldDB" id="A0A1Y2HFL6"/>
<dbReference type="GO" id="GO:0005227">
    <property type="term" value="F:calcium-activated cation channel activity"/>
    <property type="evidence" value="ECO:0007669"/>
    <property type="project" value="InterPro"/>
</dbReference>
<dbReference type="Gene3D" id="1.10.287.70">
    <property type="match status" value="1"/>
</dbReference>
<dbReference type="SUPFAM" id="SSF81324">
    <property type="entry name" value="Voltage-gated potassium channels"/>
    <property type="match status" value="1"/>
</dbReference>
<dbReference type="Pfam" id="PF00520">
    <property type="entry name" value="Ion_trans"/>
    <property type="match status" value="1"/>
</dbReference>
<dbReference type="GO" id="GO:0036128">
    <property type="term" value="C:CatSper complex"/>
    <property type="evidence" value="ECO:0007669"/>
    <property type="project" value="InterPro"/>
</dbReference>
<comment type="caution">
    <text evidence="8">The sequence shown here is derived from an EMBL/GenBank/DDBJ whole genome shotgun (WGS) entry which is preliminary data.</text>
</comment>
<feature type="region of interest" description="Disordered" evidence="5">
    <location>
        <begin position="1"/>
        <end position="73"/>
    </location>
</feature>
<dbReference type="GO" id="GO:0009566">
    <property type="term" value="P:fertilization"/>
    <property type="evidence" value="ECO:0007669"/>
    <property type="project" value="TreeGrafter"/>
</dbReference>
<evidence type="ECO:0000256" key="1">
    <source>
        <dbReference type="ARBA" id="ARBA00004141"/>
    </source>
</evidence>
<organism evidence="8 9">
    <name type="scientific">Catenaria anguillulae PL171</name>
    <dbReference type="NCBI Taxonomy" id="765915"/>
    <lineage>
        <taxon>Eukaryota</taxon>
        <taxon>Fungi</taxon>
        <taxon>Fungi incertae sedis</taxon>
        <taxon>Blastocladiomycota</taxon>
        <taxon>Blastocladiomycetes</taxon>
        <taxon>Blastocladiales</taxon>
        <taxon>Catenariaceae</taxon>
        <taxon>Catenaria</taxon>
    </lineage>
</organism>
<dbReference type="OrthoDB" id="416585at2759"/>
<feature type="transmembrane region" description="Helical" evidence="6">
    <location>
        <begin position="326"/>
        <end position="348"/>
    </location>
</feature>
<feature type="compositionally biased region" description="Low complexity" evidence="5">
    <location>
        <begin position="20"/>
        <end position="40"/>
    </location>
</feature>
<comment type="subcellular location">
    <subcellularLocation>
        <location evidence="1">Membrane</location>
        <topology evidence="1">Multi-pass membrane protein</topology>
    </subcellularLocation>
</comment>
<evidence type="ECO:0000256" key="3">
    <source>
        <dbReference type="ARBA" id="ARBA00022989"/>
    </source>
</evidence>
<evidence type="ECO:0000256" key="4">
    <source>
        <dbReference type="ARBA" id="ARBA00023136"/>
    </source>
</evidence>
<name>A0A1Y2HFL6_9FUNG</name>